<reference evidence="4" key="1">
    <citation type="journal article" date="2021" name="PeerJ">
        <title>Extensive microbial diversity within the chicken gut microbiome revealed by metagenomics and culture.</title>
        <authorList>
            <person name="Gilroy R."/>
            <person name="Ravi A."/>
            <person name="Getino M."/>
            <person name="Pursley I."/>
            <person name="Horton D.L."/>
            <person name="Alikhan N.F."/>
            <person name="Baker D."/>
            <person name="Gharbi K."/>
            <person name="Hall N."/>
            <person name="Watson M."/>
            <person name="Adriaenssens E.M."/>
            <person name="Foster-Nyarko E."/>
            <person name="Jarju S."/>
            <person name="Secka A."/>
            <person name="Antonio M."/>
            <person name="Oren A."/>
            <person name="Chaudhuri R.R."/>
            <person name="La Ragione R."/>
            <person name="Hildebrand F."/>
            <person name="Pallen M.J."/>
        </authorList>
    </citation>
    <scope>NUCLEOTIDE SEQUENCE</scope>
    <source>
        <strain evidence="4">1068</strain>
    </source>
</reference>
<evidence type="ECO:0000313" key="4">
    <source>
        <dbReference type="EMBL" id="HIZ64559.1"/>
    </source>
</evidence>
<evidence type="ECO:0000256" key="1">
    <source>
        <dbReference type="ARBA" id="ARBA00022801"/>
    </source>
</evidence>
<dbReference type="PANTHER" id="PTHR11280:SF5">
    <property type="entry name" value="GLUCOSAMINE-6-PHOSPHATE ISOMERASE"/>
    <property type="match status" value="1"/>
</dbReference>
<dbReference type="SUPFAM" id="SSF100950">
    <property type="entry name" value="NagB/RpiA/CoA transferase-like"/>
    <property type="match status" value="1"/>
</dbReference>
<evidence type="ECO:0000256" key="2">
    <source>
        <dbReference type="ARBA" id="ARBA00023277"/>
    </source>
</evidence>
<dbReference type="InterPro" id="IPR006148">
    <property type="entry name" value="Glc/Gal-6P_isomerase"/>
</dbReference>
<dbReference type="GO" id="GO:0042802">
    <property type="term" value="F:identical protein binding"/>
    <property type="evidence" value="ECO:0007669"/>
    <property type="project" value="TreeGrafter"/>
</dbReference>
<reference evidence="4" key="2">
    <citation type="submission" date="2021-04" db="EMBL/GenBank/DDBJ databases">
        <authorList>
            <person name="Gilroy R."/>
        </authorList>
    </citation>
    <scope>NUCLEOTIDE SEQUENCE</scope>
    <source>
        <strain evidence="4">1068</strain>
    </source>
</reference>
<sequence length="242" mass="27011">MKIRIMENERKFDEAAAWIIIGQMLKKPDSVIGLSTGNTTGNMHAIVSQLYELHPFDTSQVTVFNVDELAGLPRSYKGSCYAMIKSQICQPLHIKEENFIMPRTMDIDFEKECLWFEEELKKRGGADLQMLGIGWNGHIGINQPGTPFGSNTWVSPMDERFEAKVRSEVDVPEDYPLGGITLGIKTIMQTREIVLIAKGAEKAEIIKKAVQGPVTEAIPASVLQLHPNCQVLLDRDAARLLS</sequence>
<keyword evidence="2" id="KW-0119">Carbohydrate metabolism</keyword>
<gene>
    <name evidence="4" type="ORF">H9809_01435</name>
</gene>
<organism evidence="4 5">
    <name type="scientific">Candidatus Blautia pullicola</name>
    <dbReference type="NCBI Taxonomy" id="2838498"/>
    <lineage>
        <taxon>Bacteria</taxon>
        <taxon>Bacillati</taxon>
        <taxon>Bacillota</taxon>
        <taxon>Clostridia</taxon>
        <taxon>Lachnospirales</taxon>
        <taxon>Lachnospiraceae</taxon>
        <taxon>Blautia</taxon>
    </lineage>
</organism>
<evidence type="ECO:0000313" key="5">
    <source>
        <dbReference type="Proteomes" id="UP000824056"/>
    </source>
</evidence>
<dbReference type="GO" id="GO:0006046">
    <property type="term" value="P:N-acetylglucosamine catabolic process"/>
    <property type="evidence" value="ECO:0007669"/>
    <property type="project" value="TreeGrafter"/>
</dbReference>
<accession>A0A9D2FNR2</accession>
<dbReference type="InterPro" id="IPR004547">
    <property type="entry name" value="Glucosamine6P_isomerase"/>
</dbReference>
<dbReference type="GO" id="GO:0005737">
    <property type="term" value="C:cytoplasm"/>
    <property type="evidence" value="ECO:0007669"/>
    <property type="project" value="TreeGrafter"/>
</dbReference>
<dbReference type="PANTHER" id="PTHR11280">
    <property type="entry name" value="GLUCOSAMINE-6-PHOSPHATE ISOMERASE"/>
    <property type="match status" value="1"/>
</dbReference>
<dbReference type="Gene3D" id="3.40.50.1360">
    <property type="match status" value="1"/>
</dbReference>
<proteinExistence type="predicted"/>
<dbReference type="GO" id="GO:0005975">
    <property type="term" value="P:carbohydrate metabolic process"/>
    <property type="evidence" value="ECO:0007669"/>
    <property type="project" value="InterPro"/>
</dbReference>
<dbReference type="Pfam" id="PF01182">
    <property type="entry name" value="Glucosamine_iso"/>
    <property type="match status" value="1"/>
</dbReference>
<dbReference type="Proteomes" id="UP000824056">
    <property type="component" value="Unassembled WGS sequence"/>
</dbReference>
<dbReference type="GO" id="GO:0004342">
    <property type="term" value="F:glucosamine-6-phosphate deaminase activity"/>
    <property type="evidence" value="ECO:0007669"/>
    <property type="project" value="InterPro"/>
</dbReference>
<dbReference type="GO" id="GO:0006043">
    <property type="term" value="P:glucosamine catabolic process"/>
    <property type="evidence" value="ECO:0007669"/>
    <property type="project" value="TreeGrafter"/>
</dbReference>
<name>A0A9D2FNR2_9FIRM</name>
<comment type="caution">
    <text evidence="4">The sequence shown here is derived from an EMBL/GenBank/DDBJ whole genome shotgun (WGS) entry which is preliminary data.</text>
</comment>
<dbReference type="InterPro" id="IPR037171">
    <property type="entry name" value="NagB/RpiA_transferase-like"/>
</dbReference>
<dbReference type="EMBL" id="DXBG01000030">
    <property type="protein sequence ID" value="HIZ64559.1"/>
    <property type="molecule type" value="Genomic_DNA"/>
</dbReference>
<dbReference type="CDD" id="cd01399">
    <property type="entry name" value="GlcN6P_deaminase"/>
    <property type="match status" value="1"/>
</dbReference>
<feature type="domain" description="Glucosamine/galactosamine-6-phosphate isomerase" evidence="3">
    <location>
        <begin position="29"/>
        <end position="224"/>
    </location>
</feature>
<keyword evidence="1" id="KW-0378">Hydrolase</keyword>
<evidence type="ECO:0000259" key="3">
    <source>
        <dbReference type="Pfam" id="PF01182"/>
    </source>
</evidence>
<dbReference type="GO" id="GO:0019262">
    <property type="term" value="P:N-acetylneuraminate catabolic process"/>
    <property type="evidence" value="ECO:0007669"/>
    <property type="project" value="TreeGrafter"/>
</dbReference>
<protein>
    <submittedName>
        <fullName evidence="4">Glucosamine-6-phosphate deaminase</fullName>
    </submittedName>
</protein>
<dbReference type="AlphaFoldDB" id="A0A9D2FNR2"/>